<dbReference type="AlphaFoldDB" id="A0A066ZS26"/>
<feature type="signal peptide" evidence="1">
    <location>
        <begin position="1"/>
        <end position="19"/>
    </location>
</feature>
<organism evidence="2 3">
    <name type="scientific">Hydrogenovibrio marinus</name>
    <dbReference type="NCBI Taxonomy" id="28885"/>
    <lineage>
        <taxon>Bacteria</taxon>
        <taxon>Pseudomonadati</taxon>
        <taxon>Pseudomonadota</taxon>
        <taxon>Gammaproteobacteria</taxon>
        <taxon>Thiotrichales</taxon>
        <taxon>Piscirickettsiaceae</taxon>
        <taxon>Hydrogenovibrio</taxon>
    </lineage>
</organism>
<evidence type="ECO:0000313" key="2">
    <source>
        <dbReference type="EMBL" id="KDN95079.1"/>
    </source>
</evidence>
<dbReference type="Proteomes" id="UP000027341">
    <property type="component" value="Unassembled WGS sequence"/>
</dbReference>
<dbReference type="EMBL" id="JMIU01000001">
    <property type="protein sequence ID" value="KDN95079.1"/>
    <property type="molecule type" value="Genomic_DNA"/>
</dbReference>
<evidence type="ECO:0000256" key="1">
    <source>
        <dbReference type="SAM" id="SignalP"/>
    </source>
</evidence>
<dbReference type="RefSeq" id="WP_029908836.1">
    <property type="nucleotide sequence ID" value="NZ_AP020335.1"/>
</dbReference>
<dbReference type="STRING" id="28885.EI16_01845"/>
<name>A0A066ZS26_HYDMR</name>
<evidence type="ECO:0008006" key="4">
    <source>
        <dbReference type="Google" id="ProtNLM"/>
    </source>
</evidence>
<sequence>MKRRSFIKLLAGLSAAGTALTLSGCGETLIRPDDKQMLAMLQFEMPDYEPTNENVLKKVRQWMATQGVQGENTLKFVAMENDNLQAKGVVTVHIKNKELKVSFNADITVVNANLIRFSATHFKDMPGPLAGESDSTQVFFNQVKDQVLTLCDRLENYLGADVGSSIANFQQQDLI</sequence>
<keyword evidence="1" id="KW-0732">Signal</keyword>
<dbReference type="PROSITE" id="PS51257">
    <property type="entry name" value="PROKAR_LIPOPROTEIN"/>
    <property type="match status" value="1"/>
</dbReference>
<proteinExistence type="predicted"/>
<protein>
    <recommendedName>
        <fullName evidence="4">Lipoprotein</fullName>
    </recommendedName>
</protein>
<keyword evidence="3" id="KW-1185">Reference proteome</keyword>
<feature type="chain" id="PRO_5001635932" description="Lipoprotein" evidence="1">
    <location>
        <begin position="20"/>
        <end position="175"/>
    </location>
</feature>
<reference evidence="2 3" key="1">
    <citation type="submission" date="2014-04" db="EMBL/GenBank/DDBJ databases">
        <title>Draft genome sequence of Hydrogenovibrio marinus MH-110, a model organism for aerobic H2 metabolism.</title>
        <authorList>
            <person name="Cha H.J."/>
            <person name="Jo B.H."/>
            <person name="Hwang B.H."/>
        </authorList>
    </citation>
    <scope>NUCLEOTIDE SEQUENCE [LARGE SCALE GENOMIC DNA]</scope>
    <source>
        <strain evidence="2 3">MH-110</strain>
    </source>
</reference>
<comment type="caution">
    <text evidence="2">The sequence shown here is derived from an EMBL/GenBank/DDBJ whole genome shotgun (WGS) entry which is preliminary data.</text>
</comment>
<evidence type="ECO:0000313" key="3">
    <source>
        <dbReference type="Proteomes" id="UP000027341"/>
    </source>
</evidence>
<gene>
    <name evidence="2" type="ORF">EI16_01845</name>
</gene>
<accession>A0A066ZS26</accession>